<gene>
    <name evidence="6" type="ORF">CSTERTH_07935</name>
</gene>
<dbReference type="GO" id="GO:0006935">
    <property type="term" value="P:chemotaxis"/>
    <property type="evidence" value="ECO:0007669"/>
    <property type="project" value="InterPro"/>
</dbReference>
<dbReference type="Proteomes" id="UP000092971">
    <property type="component" value="Chromosome"/>
</dbReference>
<dbReference type="GO" id="GO:0016020">
    <property type="term" value="C:membrane"/>
    <property type="evidence" value="ECO:0007669"/>
    <property type="project" value="InterPro"/>
</dbReference>
<evidence type="ECO:0000313" key="6">
    <source>
        <dbReference type="EMBL" id="ANW98958.1"/>
    </source>
</evidence>
<name>A0A1B1YDX8_THEST</name>
<keyword evidence="4" id="KW-0472">Membrane</keyword>
<dbReference type="Gene3D" id="3.40.50.2300">
    <property type="match status" value="2"/>
</dbReference>
<evidence type="ECO:0000256" key="1">
    <source>
        <dbReference type="ARBA" id="ARBA00023224"/>
    </source>
</evidence>
<sequence>MRKNEKPVVVFISHILTSVFPIVLITLSFFYKPEILKLIIYISLFLALAGNIPLILISIRMNAEYKFLAETLLNASNGDLLAAMQRNKNKGAKGILTEFEKFIKYLDDVFSKVGHSAEEVKHLVNTVKATSKEASEVANQIAASAELVSKGAIEQANDAEESTKITSELLTMFEEVAKSAEIMTRKAENTKAVSEFGKANINELLDKSKLTEINMGEINSKINELNKMAENIDRITTAMAQIAGQTNLLALNASIEAARAGEAGKGFGVVAEQIKRLAQQSAVSSEEIKKIVLGIQNQINVTTETILATSDTIRLQTQSVYKTRDAFNEISKAINDLYNQLIEVKTGIGILDKVKQKLYNSIANISSVAEKTVASTQEIATLMFSQTNSSEILVQLSESFDTLIKNLDDALNKFNYTKVEARKRSFAIIPCVDIEFFSETREGAEDAAAKLGVDLIWRAPEKYDSRLQAELIDEVVAMGVSGIGIGPIDGPEVRESLKKAMNMGIKVICFDTDIPDIGRDAFIGTDNYKAGITFGELVAKKLNYKGRVIGTQAKKQTLNQKERMAGFIETIKKYPDIELVEICETDEKDGERRWQAVKAFIQKIRNFDCFICMDASGSYIAGKIREELGITPVCVVFDKTEYSEKPVRDGYTTVLAQRPRLWGELCVRRLNELCNGKTIKEKEDTGIYEINRNNVNIFFK</sequence>
<feature type="domain" description="Methyl-accepting transducer" evidence="5">
    <location>
        <begin position="130"/>
        <end position="380"/>
    </location>
</feature>
<organism evidence="6 7">
    <name type="scientific">Thermoclostridium stercorarium subsp. thermolacticum DSM 2910</name>
    <dbReference type="NCBI Taxonomy" id="1121336"/>
    <lineage>
        <taxon>Bacteria</taxon>
        <taxon>Bacillati</taxon>
        <taxon>Bacillota</taxon>
        <taxon>Clostridia</taxon>
        <taxon>Eubacteriales</taxon>
        <taxon>Oscillospiraceae</taxon>
        <taxon>Thermoclostridium</taxon>
    </lineage>
</organism>
<dbReference type="PRINTS" id="PR00260">
    <property type="entry name" value="CHEMTRNSDUCR"/>
</dbReference>
<dbReference type="Pfam" id="PF00015">
    <property type="entry name" value="MCPsignal"/>
    <property type="match status" value="1"/>
</dbReference>
<dbReference type="PANTHER" id="PTHR32089">
    <property type="entry name" value="METHYL-ACCEPTING CHEMOTAXIS PROTEIN MCPB"/>
    <property type="match status" value="1"/>
</dbReference>
<dbReference type="InterPro" id="IPR028082">
    <property type="entry name" value="Peripla_BP_I"/>
</dbReference>
<dbReference type="InterPro" id="IPR004089">
    <property type="entry name" value="MCPsignal_dom"/>
</dbReference>
<dbReference type="PROSITE" id="PS50111">
    <property type="entry name" value="CHEMOTAXIS_TRANSDUC_2"/>
    <property type="match status" value="1"/>
</dbReference>
<keyword evidence="4" id="KW-0812">Transmembrane</keyword>
<dbReference type="RefSeq" id="WP_015359298.1">
    <property type="nucleotide sequence ID" value="NZ_CP014672.1"/>
</dbReference>
<keyword evidence="4" id="KW-1133">Transmembrane helix</keyword>
<dbReference type="GO" id="GO:0004888">
    <property type="term" value="F:transmembrane signaling receptor activity"/>
    <property type="evidence" value="ECO:0007669"/>
    <property type="project" value="InterPro"/>
</dbReference>
<dbReference type="SMART" id="SM00283">
    <property type="entry name" value="MA"/>
    <property type="match status" value="1"/>
</dbReference>
<evidence type="ECO:0000256" key="4">
    <source>
        <dbReference type="SAM" id="Phobius"/>
    </source>
</evidence>
<dbReference type="AlphaFoldDB" id="A0A1B1YDX8"/>
<keyword evidence="1 3" id="KW-0807">Transducer</keyword>
<comment type="similarity">
    <text evidence="2">Belongs to the methyl-accepting chemotaxis (MCP) protein family.</text>
</comment>
<reference evidence="6 7" key="1">
    <citation type="submission" date="2016-02" db="EMBL/GenBank/DDBJ databases">
        <title>Comparison of Clostridium stercorarium subspecies using comparative genomics and transcriptomics.</title>
        <authorList>
            <person name="Schellenberg J."/>
            <person name="Thallinger G."/>
            <person name="Levin D.B."/>
            <person name="Zhang X."/>
            <person name="Alvare G."/>
            <person name="Fristensky B."/>
            <person name="Sparling R."/>
        </authorList>
    </citation>
    <scope>NUCLEOTIDE SEQUENCE [LARGE SCALE GENOMIC DNA]</scope>
    <source>
        <strain evidence="6 7">DSM 2910</strain>
    </source>
</reference>
<dbReference type="GO" id="GO:0007165">
    <property type="term" value="P:signal transduction"/>
    <property type="evidence" value="ECO:0007669"/>
    <property type="project" value="UniProtKB-KW"/>
</dbReference>
<dbReference type="OrthoDB" id="6196975at2"/>
<feature type="transmembrane region" description="Helical" evidence="4">
    <location>
        <begin position="7"/>
        <end position="32"/>
    </location>
</feature>
<proteinExistence type="inferred from homology"/>
<dbReference type="EMBL" id="CP014672">
    <property type="protein sequence ID" value="ANW98958.1"/>
    <property type="molecule type" value="Genomic_DNA"/>
</dbReference>
<dbReference type="InterPro" id="IPR004090">
    <property type="entry name" value="Chemotax_Me-accpt_rcpt"/>
</dbReference>
<dbReference type="SUPFAM" id="SSF53822">
    <property type="entry name" value="Periplasmic binding protein-like I"/>
    <property type="match status" value="1"/>
</dbReference>
<evidence type="ECO:0000259" key="5">
    <source>
        <dbReference type="PROSITE" id="PS50111"/>
    </source>
</evidence>
<feature type="transmembrane region" description="Helical" evidence="4">
    <location>
        <begin position="38"/>
        <end position="59"/>
    </location>
</feature>
<dbReference type="InterPro" id="IPR025997">
    <property type="entry name" value="SBP_2_dom"/>
</dbReference>
<dbReference type="Pfam" id="PF13407">
    <property type="entry name" value="Peripla_BP_4"/>
    <property type="match status" value="1"/>
</dbReference>
<evidence type="ECO:0000313" key="7">
    <source>
        <dbReference type="Proteomes" id="UP000092971"/>
    </source>
</evidence>
<protein>
    <submittedName>
        <fullName evidence="6">Chemotaxis protein</fullName>
    </submittedName>
</protein>
<dbReference type="SUPFAM" id="SSF58104">
    <property type="entry name" value="Methyl-accepting chemotaxis protein (MCP) signaling domain"/>
    <property type="match status" value="1"/>
</dbReference>
<dbReference type="PANTHER" id="PTHR32089:SF112">
    <property type="entry name" value="LYSOZYME-LIKE PROTEIN-RELATED"/>
    <property type="match status" value="1"/>
</dbReference>
<evidence type="ECO:0000256" key="3">
    <source>
        <dbReference type="PROSITE-ProRule" id="PRU00284"/>
    </source>
</evidence>
<accession>A0A1B1YDX8</accession>
<evidence type="ECO:0000256" key="2">
    <source>
        <dbReference type="ARBA" id="ARBA00029447"/>
    </source>
</evidence>
<dbReference type="Gene3D" id="1.10.287.950">
    <property type="entry name" value="Methyl-accepting chemotaxis protein"/>
    <property type="match status" value="1"/>
</dbReference>